<dbReference type="InterPro" id="IPR004099">
    <property type="entry name" value="Pyr_nucl-diS_OxRdtase_dimer"/>
</dbReference>
<dbReference type="PIRSF" id="PIRSF000350">
    <property type="entry name" value="Mercury_reductase_MerA"/>
    <property type="match status" value="1"/>
</dbReference>
<dbReference type="Gene3D" id="3.30.390.30">
    <property type="match status" value="1"/>
</dbReference>
<comment type="catalytic activity">
    <reaction evidence="13 17">
        <text>N(6)-[(R)-dihydrolipoyl]-L-lysyl-[protein] + NAD(+) = N(6)-[(R)-lipoyl]-L-lysyl-[protein] + NADH + H(+)</text>
        <dbReference type="Rhea" id="RHEA:15045"/>
        <dbReference type="Rhea" id="RHEA-COMP:10474"/>
        <dbReference type="Rhea" id="RHEA-COMP:10475"/>
        <dbReference type="ChEBI" id="CHEBI:15378"/>
        <dbReference type="ChEBI" id="CHEBI:57540"/>
        <dbReference type="ChEBI" id="CHEBI:57945"/>
        <dbReference type="ChEBI" id="CHEBI:83099"/>
        <dbReference type="ChEBI" id="CHEBI:83100"/>
        <dbReference type="EC" id="1.8.1.4"/>
    </reaction>
</comment>
<dbReference type="Pfam" id="PF02852">
    <property type="entry name" value="Pyr_redox_dim"/>
    <property type="match status" value="1"/>
</dbReference>
<dbReference type="PANTHER" id="PTHR22912:SF217">
    <property type="entry name" value="DIHYDROLIPOYL DEHYDROGENASE"/>
    <property type="match status" value="1"/>
</dbReference>
<comment type="cofactor">
    <cofactor evidence="15 17">
        <name>FAD</name>
        <dbReference type="ChEBI" id="CHEBI:57692"/>
    </cofactor>
    <text evidence="15 17">Binds 1 FAD per subunit.</text>
</comment>
<evidence type="ECO:0000313" key="20">
    <source>
        <dbReference type="Proteomes" id="UP000199512"/>
    </source>
</evidence>
<evidence type="ECO:0000256" key="15">
    <source>
        <dbReference type="PIRSR" id="PIRSR000350-3"/>
    </source>
</evidence>
<feature type="binding site" evidence="15">
    <location>
        <position position="165"/>
    </location>
    <ligand>
        <name>FAD</name>
        <dbReference type="ChEBI" id="CHEBI:57692"/>
    </ligand>
</feature>
<evidence type="ECO:0000256" key="1">
    <source>
        <dbReference type="ARBA" id="ARBA00004496"/>
    </source>
</evidence>
<dbReference type="InterPro" id="IPR036188">
    <property type="entry name" value="FAD/NAD-bd_sf"/>
</dbReference>
<feature type="domain" description="Lipoyl-binding" evidence="18">
    <location>
        <begin position="14"/>
        <end position="88"/>
    </location>
</feature>
<evidence type="ECO:0000313" key="19">
    <source>
        <dbReference type="EMBL" id="SEN44205.1"/>
    </source>
</evidence>
<dbReference type="EMBL" id="FODF01000004">
    <property type="protein sequence ID" value="SEN44205.1"/>
    <property type="molecule type" value="Genomic_DNA"/>
</dbReference>
<dbReference type="PROSITE" id="PS00189">
    <property type="entry name" value="LIPOYL"/>
    <property type="match status" value="1"/>
</dbReference>
<organism evidence="19 20">
    <name type="scientific">Peptostreptococcus russellii</name>
    <dbReference type="NCBI Taxonomy" id="215200"/>
    <lineage>
        <taxon>Bacteria</taxon>
        <taxon>Bacillati</taxon>
        <taxon>Bacillota</taxon>
        <taxon>Clostridia</taxon>
        <taxon>Peptostreptococcales</taxon>
        <taxon>Peptostreptococcaceae</taxon>
        <taxon>Peptostreptococcus</taxon>
    </lineage>
</organism>
<evidence type="ECO:0000256" key="10">
    <source>
        <dbReference type="ARBA" id="ARBA00023027"/>
    </source>
</evidence>
<dbReference type="EC" id="1.8.1.4" evidence="3 17"/>
<dbReference type="InterPro" id="IPR003016">
    <property type="entry name" value="2-oxoA_DH_lipoyl-BS"/>
</dbReference>
<dbReference type="GO" id="GO:0004148">
    <property type="term" value="F:dihydrolipoyl dehydrogenase (NADH) activity"/>
    <property type="evidence" value="ECO:0007669"/>
    <property type="project" value="UniProtKB-EC"/>
</dbReference>
<keyword evidence="10 15" id="KW-0520">NAD</keyword>
<evidence type="ECO:0000256" key="7">
    <source>
        <dbReference type="ARBA" id="ARBA00022823"/>
    </source>
</evidence>
<dbReference type="InterPro" id="IPR001100">
    <property type="entry name" value="Pyr_nuc-diS_OxRdtase"/>
</dbReference>
<keyword evidence="7" id="KW-0450">Lipoyl</keyword>
<dbReference type="Proteomes" id="UP000199512">
    <property type="component" value="Unassembled WGS sequence"/>
</dbReference>
<keyword evidence="5" id="KW-0963">Cytoplasm</keyword>
<dbReference type="PRINTS" id="PR00411">
    <property type="entry name" value="PNDRDTASEI"/>
</dbReference>
<evidence type="ECO:0000256" key="16">
    <source>
        <dbReference type="PIRSR" id="PIRSR000350-4"/>
    </source>
</evidence>
<keyword evidence="8 15" id="KW-0274">FAD</keyword>
<dbReference type="PRINTS" id="PR00368">
    <property type="entry name" value="FADPNR"/>
</dbReference>
<dbReference type="GO" id="GO:0050660">
    <property type="term" value="F:flavin adenine dinucleotide binding"/>
    <property type="evidence" value="ECO:0007669"/>
    <property type="project" value="InterPro"/>
</dbReference>
<dbReference type="GO" id="GO:0005737">
    <property type="term" value="C:cytoplasm"/>
    <property type="evidence" value="ECO:0007669"/>
    <property type="project" value="UniProtKB-SubCell"/>
</dbReference>
<dbReference type="Gene3D" id="2.40.50.100">
    <property type="match status" value="1"/>
</dbReference>
<comment type="subcellular location">
    <subcellularLocation>
        <location evidence="1">Cytoplasm</location>
    </subcellularLocation>
</comment>
<keyword evidence="20" id="KW-1185">Reference proteome</keyword>
<evidence type="ECO:0000256" key="17">
    <source>
        <dbReference type="RuleBase" id="RU003692"/>
    </source>
</evidence>
<evidence type="ECO:0000256" key="5">
    <source>
        <dbReference type="ARBA" id="ARBA00022490"/>
    </source>
</evidence>
<protein>
    <recommendedName>
        <fullName evidence="4 17">Dihydrolipoyl dehydrogenase</fullName>
        <ecNumber evidence="3 17">1.8.1.4</ecNumber>
    </recommendedName>
</protein>
<keyword evidence="6 17" id="KW-0285">Flavoprotein</keyword>
<feature type="binding site" evidence="15">
    <location>
        <position position="381"/>
    </location>
    <ligand>
        <name>NAD(+)</name>
        <dbReference type="ChEBI" id="CHEBI:57540"/>
    </ligand>
</feature>
<gene>
    <name evidence="19" type="ORF">SAMN05216454_1049</name>
</gene>
<dbReference type="STRING" id="215200.SAMN05216454_1049"/>
<dbReference type="SUPFAM" id="SSF51230">
    <property type="entry name" value="Single hybrid motif"/>
    <property type="match status" value="1"/>
</dbReference>
<dbReference type="GO" id="GO:0006103">
    <property type="term" value="P:2-oxoglutarate metabolic process"/>
    <property type="evidence" value="ECO:0007669"/>
    <property type="project" value="TreeGrafter"/>
</dbReference>
<comment type="similarity">
    <text evidence="2 17">Belongs to the class-I pyridine nucleotide-disulfide oxidoreductase family.</text>
</comment>
<dbReference type="InterPro" id="IPR012999">
    <property type="entry name" value="Pyr_OxRdtase_I_AS"/>
</dbReference>
<dbReference type="Pfam" id="PF07992">
    <property type="entry name" value="Pyr_redox_2"/>
    <property type="match status" value="1"/>
</dbReference>
<dbReference type="FunFam" id="3.30.390.30:FF:000001">
    <property type="entry name" value="Dihydrolipoyl dehydrogenase"/>
    <property type="match status" value="1"/>
</dbReference>
<reference evidence="19 20" key="1">
    <citation type="submission" date="2016-10" db="EMBL/GenBank/DDBJ databases">
        <authorList>
            <person name="de Groot N.N."/>
        </authorList>
    </citation>
    <scope>NUCLEOTIDE SEQUENCE [LARGE SCALE GENOMIC DNA]</scope>
    <source>
        <strain evidence="19 20">Calf135</strain>
    </source>
</reference>
<dbReference type="Gene3D" id="3.50.50.60">
    <property type="entry name" value="FAD/NAD(P)-binding domain"/>
    <property type="match status" value="2"/>
</dbReference>
<feature type="binding site" evidence="15">
    <location>
        <position position="313"/>
    </location>
    <ligand>
        <name>NAD(+)</name>
        <dbReference type="ChEBI" id="CHEBI:57540"/>
    </ligand>
</feature>
<proteinExistence type="inferred from homology"/>
<keyword evidence="15" id="KW-0547">Nucleotide-binding</keyword>
<keyword evidence="9 17" id="KW-0560">Oxidoreductase</keyword>
<sequence>MVTAPLFLKGCIVMVEIIVPIIPGKKLGVVGKIDIDVGEKVEKDQVLCQVETAKGNRQIRASISGYIKEILVEEGQEVASNEILILIDENMQLNPEPNVQRVEKIQSFEKNNSEETLEKDLLIIGSGPGGYVAAIYARKRGLDVGLVEKDRLGGTCLNIGCIPTKSMVQSAHFYDSLKEMEMFGIEGDFSSSVNIEKVVQRKNDVVDTLVSGIEYLINKNDIELFYGQAEFINDKLVKVGNKMVKAKNIIIATGSQPSILKVEGHNLDGVIDSTEALNLNEIPENLLIIGGGVIGLEFAFVYNTFGSKVHVVEFQDRLLPMFDQDAGELIESICEEKDIQISISSKVISIKETLENKYIVNFEKDGKLYYSIADKVLMSTGRKANIDGLGIENTSIKINEKSGNIIVNEYKQTNLSNVYAIGDVSSKLKLAHLASHEAFIAVDHIFGEKREIKNIHVPSVVYTNPEIAVVGHSEQDLKNKNLKYRVSKFEFVANGKALTMNQNKGFIKLLASEKDEILGAVICGADASTLISSITIAMKNNISIKQLTQTVFAHPTTAEVIHEAALDLIGRGVHM</sequence>
<evidence type="ECO:0000256" key="8">
    <source>
        <dbReference type="ARBA" id="ARBA00022827"/>
    </source>
</evidence>
<evidence type="ECO:0000256" key="12">
    <source>
        <dbReference type="ARBA" id="ARBA00023284"/>
    </source>
</evidence>
<evidence type="ECO:0000256" key="9">
    <source>
        <dbReference type="ARBA" id="ARBA00023002"/>
    </source>
</evidence>
<feature type="binding site" evidence="15">
    <location>
        <begin position="253"/>
        <end position="255"/>
    </location>
    <ligand>
        <name>FAD</name>
        <dbReference type="ChEBI" id="CHEBI:57692"/>
    </ligand>
</feature>
<evidence type="ECO:0000256" key="2">
    <source>
        <dbReference type="ARBA" id="ARBA00007532"/>
    </source>
</evidence>
<evidence type="ECO:0000259" key="18">
    <source>
        <dbReference type="PROSITE" id="PS50968"/>
    </source>
</evidence>
<dbReference type="InterPro" id="IPR006258">
    <property type="entry name" value="Lipoamide_DH"/>
</dbReference>
<dbReference type="SUPFAM" id="SSF51905">
    <property type="entry name" value="FAD/NAD(P)-binding domain"/>
    <property type="match status" value="1"/>
</dbReference>
<feature type="disulfide bond" description="Redox-active" evidence="16">
    <location>
        <begin position="156"/>
        <end position="161"/>
    </location>
</feature>
<keyword evidence="12 17" id="KW-0676">Redox-active center</keyword>
<keyword evidence="11" id="KW-1015">Disulfide bond</keyword>
<evidence type="ECO:0000256" key="3">
    <source>
        <dbReference type="ARBA" id="ARBA00012608"/>
    </source>
</evidence>
<name>A0A1H8GKA2_9FIRM</name>
<dbReference type="PANTHER" id="PTHR22912">
    <property type="entry name" value="DISULFIDE OXIDOREDUCTASE"/>
    <property type="match status" value="1"/>
</dbReference>
<accession>A0A1H8GKA2</accession>
<dbReference type="InterPro" id="IPR011053">
    <property type="entry name" value="Single_hybrid_motif"/>
</dbReference>
<evidence type="ECO:0000256" key="14">
    <source>
        <dbReference type="PIRSR" id="PIRSR000350-2"/>
    </source>
</evidence>
<evidence type="ECO:0000256" key="13">
    <source>
        <dbReference type="ARBA" id="ARBA00049187"/>
    </source>
</evidence>
<dbReference type="InterPro" id="IPR016156">
    <property type="entry name" value="FAD/NAD-linked_Rdtase_dimer_sf"/>
</dbReference>
<dbReference type="Pfam" id="PF00364">
    <property type="entry name" value="Biotin_lipoyl"/>
    <property type="match status" value="1"/>
</dbReference>
<evidence type="ECO:0000256" key="6">
    <source>
        <dbReference type="ARBA" id="ARBA00022630"/>
    </source>
</evidence>
<feature type="binding site" evidence="15">
    <location>
        <begin position="290"/>
        <end position="297"/>
    </location>
    <ligand>
        <name>NAD(+)</name>
        <dbReference type="ChEBI" id="CHEBI:57540"/>
    </ligand>
</feature>
<feature type="binding site" evidence="15">
    <location>
        <position position="423"/>
    </location>
    <ligand>
        <name>FAD</name>
        <dbReference type="ChEBI" id="CHEBI:57692"/>
    </ligand>
</feature>
<dbReference type="InterPro" id="IPR050151">
    <property type="entry name" value="Class-I_Pyr_Nuc-Dis_Oxidored"/>
</dbReference>
<dbReference type="InterPro" id="IPR000089">
    <property type="entry name" value="Biotin_lipoyl"/>
</dbReference>
<dbReference type="SUPFAM" id="SSF55424">
    <property type="entry name" value="FAD/NAD-linked reductases, dimerisation (C-terminal) domain"/>
    <property type="match status" value="1"/>
</dbReference>
<dbReference type="CDD" id="cd06849">
    <property type="entry name" value="lipoyl_domain"/>
    <property type="match status" value="1"/>
</dbReference>
<feature type="active site" description="Proton acceptor" evidence="14">
    <location>
        <position position="554"/>
    </location>
</feature>
<comment type="miscellaneous">
    <text evidence="17">The active site is a redox-active disulfide bond.</text>
</comment>
<dbReference type="PROSITE" id="PS00076">
    <property type="entry name" value="PYRIDINE_REDOX_1"/>
    <property type="match status" value="1"/>
</dbReference>
<evidence type="ECO:0000256" key="4">
    <source>
        <dbReference type="ARBA" id="ARBA00016961"/>
    </source>
</evidence>
<dbReference type="NCBIfam" id="TIGR01350">
    <property type="entry name" value="lipoamide_DH"/>
    <property type="match status" value="1"/>
</dbReference>
<dbReference type="AlphaFoldDB" id="A0A1H8GKA2"/>
<evidence type="ECO:0000256" key="11">
    <source>
        <dbReference type="ARBA" id="ARBA00023157"/>
    </source>
</evidence>
<dbReference type="PROSITE" id="PS50968">
    <property type="entry name" value="BIOTINYL_LIPOYL"/>
    <property type="match status" value="1"/>
</dbReference>
<dbReference type="InterPro" id="IPR023753">
    <property type="entry name" value="FAD/NAD-binding_dom"/>
</dbReference>